<dbReference type="InterPro" id="IPR013780">
    <property type="entry name" value="Glyco_hydro_b"/>
</dbReference>
<comment type="pathway">
    <text evidence="2">Glycan metabolism; L-arabinan degradation.</text>
</comment>
<dbReference type="InterPro" id="IPR008979">
    <property type="entry name" value="Galactose-bd-like_sf"/>
</dbReference>
<comment type="similarity">
    <text evidence="3">Belongs to the glycosyl hydrolase 51 family.</text>
</comment>
<accession>A0A8H7VR19</accession>
<dbReference type="GO" id="GO:0046556">
    <property type="term" value="F:alpha-L-arabinofuranosidase activity"/>
    <property type="evidence" value="ECO:0007669"/>
    <property type="project" value="UniProtKB-EC"/>
</dbReference>
<evidence type="ECO:0000313" key="11">
    <source>
        <dbReference type="Proteomes" id="UP000646827"/>
    </source>
</evidence>
<evidence type="ECO:0000313" key="10">
    <source>
        <dbReference type="EMBL" id="KAG2228217.1"/>
    </source>
</evidence>
<comment type="catalytic activity">
    <reaction evidence="1">
        <text>Hydrolysis of terminal non-reducing alpha-L-arabinofuranoside residues in alpha-L-arabinosides.</text>
        <dbReference type="EC" id="3.2.1.55"/>
    </reaction>
</comment>
<dbReference type="EMBL" id="JAEPRB010000001">
    <property type="protein sequence ID" value="KAG2228217.1"/>
    <property type="molecule type" value="Genomic_DNA"/>
</dbReference>
<dbReference type="SUPFAM" id="SSF49785">
    <property type="entry name" value="Galactose-binding domain-like"/>
    <property type="match status" value="1"/>
</dbReference>
<name>A0A8H7VR19_9FUNG</name>
<evidence type="ECO:0000256" key="6">
    <source>
        <dbReference type="ARBA" id="ARBA00022801"/>
    </source>
</evidence>
<dbReference type="EC" id="3.2.1.55" evidence="4"/>
<keyword evidence="11" id="KW-1185">Reference proteome</keyword>
<organism evidence="10 11">
    <name type="scientific">Circinella minor</name>
    <dbReference type="NCBI Taxonomy" id="1195481"/>
    <lineage>
        <taxon>Eukaryota</taxon>
        <taxon>Fungi</taxon>
        <taxon>Fungi incertae sedis</taxon>
        <taxon>Mucoromycota</taxon>
        <taxon>Mucoromycotina</taxon>
        <taxon>Mucoromycetes</taxon>
        <taxon>Mucorales</taxon>
        <taxon>Lichtheimiaceae</taxon>
        <taxon>Circinella</taxon>
    </lineage>
</organism>
<evidence type="ECO:0000256" key="4">
    <source>
        <dbReference type="ARBA" id="ARBA00012670"/>
    </source>
</evidence>
<keyword evidence="6" id="KW-0378">Hydrolase</keyword>
<keyword evidence="5 8" id="KW-0732">Signal</keyword>
<dbReference type="Pfam" id="PF22848">
    <property type="entry name" value="ASD1_dom"/>
    <property type="match status" value="2"/>
</dbReference>
<dbReference type="GO" id="GO:0031222">
    <property type="term" value="P:arabinan catabolic process"/>
    <property type="evidence" value="ECO:0007669"/>
    <property type="project" value="UniProtKB-UniPathway"/>
</dbReference>
<evidence type="ECO:0000256" key="2">
    <source>
        <dbReference type="ARBA" id="ARBA00004834"/>
    </source>
</evidence>
<dbReference type="Pfam" id="PF06964">
    <property type="entry name" value="Alpha-L-AF_C"/>
    <property type="match status" value="1"/>
</dbReference>
<evidence type="ECO:0000256" key="3">
    <source>
        <dbReference type="ARBA" id="ARBA00007186"/>
    </source>
</evidence>
<comment type="caution">
    <text evidence="10">The sequence shown here is derived from an EMBL/GenBank/DDBJ whole genome shotgun (WGS) entry which is preliminary data.</text>
</comment>
<dbReference type="InterPro" id="IPR010720">
    <property type="entry name" value="Alpha-L-AF_C"/>
</dbReference>
<dbReference type="InterPro" id="IPR055235">
    <property type="entry name" value="ASD1_cat"/>
</dbReference>
<feature type="domain" description="Alpha-L-arabinofuranosidase C-terminal" evidence="9">
    <location>
        <begin position="463"/>
        <end position="646"/>
    </location>
</feature>
<reference evidence="10 11" key="1">
    <citation type="submission" date="2020-12" db="EMBL/GenBank/DDBJ databases">
        <title>Metabolic potential, ecology and presence of endohyphal bacteria is reflected in genomic diversity of Mucoromycotina.</title>
        <authorList>
            <person name="Muszewska A."/>
            <person name="Okrasinska A."/>
            <person name="Steczkiewicz K."/>
            <person name="Drgas O."/>
            <person name="Orlowska M."/>
            <person name="Perlinska-Lenart U."/>
            <person name="Aleksandrzak-Piekarczyk T."/>
            <person name="Szatraj K."/>
            <person name="Zielenkiewicz U."/>
            <person name="Pilsyk S."/>
            <person name="Malc E."/>
            <person name="Mieczkowski P."/>
            <person name="Kruszewska J.S."/>
            <person name="Biernat P."/>
            <person name="Pawlowska J."/>
        </authorList>
    </citation>
    <scope>NUCLEOTIDE SEQUENCE [LARGE SCALE GENOMIC DNA]</scope>
    <source>
        <strain evidence="10 11">CBS 142.35</strain>
    </source>
</reference>
<dbReference type="Proteomes" id="UP000646827">
    <property type="component" value="Unassembled WGS sequence"/>
</dbReference>
<dbReference type="UniPathway" id="UPA00667"/>
<dbReference type="OrthoDB" id="406864at2759"/>
<evidence type="ECO:0000256" key="7">
    <source>
        <dbReference type="ARBA" id="ARBA00023180"/>
    </source>
</evidence>
<feature type="signal peptide" evidence="8">
    <location>
        <begin position="1"/>
        <end position="27"/>
    </location>
</feature>
<protein>
    <recommendedName>
        <fullName evidence="4">non-reducing end alpha-L-arabinofuranosidase</fullName>
        <ecNumber evidence="4">3.2.1.55</ecNumber>
    </recommendedName>
</protein>
<dbReference type="SUPFAM" id="SSF51445">
    <property type="entry name" value="(Trans)glycosidases"/>
    <property type="match status" value="1"/>
</dbReference>
<evidence type="ECO:0000256" key="5">
    <source>
        <dbReference type="ARBA" id="ARBA00022729"/>
    </source>
</evidence>
<keyword evidence="7" id="KW-0325">Glycoprotein</keyword>
<dbReference type="InterPro" id="IPR017853">
    <property type="entry name" value="GH"/>
</dbReference>
<evidence type="ECO:0000259" key="9">
    <source>
        <dbReference type="SMART" id="SM00813"/>
    </source>
</evidence>
<sequence length="655" mass="73275">MKLITTSISAAAAMVMMASSFVQNVHALSLTIRNDIPGNATSPIQYGMMYEDINRCGDSGIYGHMLRNWNFQASDAGEKPTTEFWSAIGDGSSIELDIKNGLNDANTNSLRLDVADSTTRKAGVSNEGWWGLRVQPGEKYQASFFAKSTGYTGPLNVTLETSDGTVVASAATSESLTDEFQKFEVSLESTASDVSIDNLFVVSVDSAEAAGSSIYFQVFSLFGETFEGRENGLRKDLAESMQGLNPSFFRFPGGNNLEGQTIDTRWKWNETIGPLEDRLGRMGDWSYWNTNGQGLLDYMYLVSLQYCLFRSHRKQYKMCEDFKIEPILDVYAGYSLTGVSVPESDLEPYIQEVLNELEYLTGPADSTFGSLRAADGREKPFNINYIEIGNEDWFSDTYEYRYKAFYDAITAAYPKAKIISTADQKSRLWDIFDDHYYANITEMKSLFSKYDNYVRNNTAIFIGEYGTHVNGCCNGSPANLEAGLGDAIFLTGMERNADLVHMIAYAPMFKREGHEQWNPDLIHFDTETVWHTPGYYVLSEWSKNRADTILQVDHTDGEFGPLYWVAGSNKETKQVFIKVANIGDSEQTVSINLKSLAVHTEGIARVITGDSLDLENSKDKINVKPEEYIFNLNSASDFEYTFSAYSATVLVLHIQ</sequence>
<dbReference type="InterPro" id="IPR051563">
    <property type="entry name" value="Glycosyl_Hydrolase_51"/>
</dbReference>
<dbReference type="GO" id="GO:0046373">
    <property type="term" value="P:L-arabinose metabolic process"/>
    <property type="evidence" value="ECO:0007669"/>
    <property type="project" value="InterPro"/>
</dbReference>
<gene>
    <name evidence="10" type="ORF">INT45_011009</name>
</gene>
<dbReference type="AlphaFoldDB" id="A0A8H7VR19"/>
<evidence type="ECO:0000256" key="1">
    <source>
        <dbReference type="ARBA" id="ARBA00001462"/>
    </source>
</evidence>
<proteinExistence type="inferred from homology"/>
<dbReference type="PANTHER" id="PTHR31776:SF0">
    <property type="entry name" value="ALPHA-L-ARABINOFURANOSIDASE 1"/>
    <property type="match status" value="1"/>
</dbReference>
<dbReference type="SUPFAM" id="SSF51011">
    <property type="entry name" value="Glycosyl hydrolase domain"/>
    <property type="match status" value="1"/>
</dbReference>
<feature type="chain" id="PRO_5034153273" description="non-reducing end alpha-L-arabinofuranosidase" evidence="8">
    <location>
        <begin position="28"/>
        <end position="655"/>
    </location>
</feature>
<dbReference type="Gene3D" id="3.20.20.80">
    <property type="entry name" value="Glycosidases"/>
    <property type="match status" value="1"/>
</dbReference>
<dbReference type="PANTHER" id="PTHR31776">
    <property type="entry name" value="ALPHA-L-ARABINOFURANOSIDASE 1"/>
    <property type="match status" value="1"/>
</dbReference>
<dbReference type="SMART" id="SM00813">
    <property type="entry name" value="Alpha-L-AF_C"/>
    <property type="match status" value="1"/>
</dbReference>
<dbReference type="Gene3D" id="2.60.40.1180">
    <property type="entry name" value="Golgi alpha-mannosidase II"/>
    <property type="match status" value="1"/>
</dbReference>
<evidence type="ECO:0000256" key="8">
    <source>
        <dbReference type="SAM" id="SignalP"/>
    </source>
</evidence>